<reference evidence="2" key="2">
    <citation type="submission" date="2020-11" db="EMBL/GenBank/DDBJ databases">
        <authorList>
            <person name="McCartney M.A."/>
            <person name="Auch B."/>
            <person name="Kono T."/>
            <person name="Mallez S."/>
            <person name="Becker A."/>
            <person name="Gohl D.M."/>
            <person name="Silverstein K.A.T."/>
            <person name="Koren S."/>
            <person name="Bechman K.B."/>
            <person name="Herman A."/>
            <person name="Abrahante J.E."/>
            <person name="Garbe J."/>
        </authorList>
    </citation>
    <scope>NUCLEOTIDE SEQUENCE</scope>
    <source>
        <strain evidence="2">Duluth1</strain>
        <tissue evidence="2">Whole animal</tissue>
    </source>
</reference>
<evidence type="ECO:0000313" key="2">
    <source>
        <dbReference type="EMBL" id="KAH3811417.1"/>
    </source>
</evidence>
<dbReference type="AlphaFoldDB" id="A0A9D4JL57"/>
<evidence type="ECO:0000313" key="3">
    <source>
        <dbReference type="Proteomes" id="UP000828390"/>
    </source>
</evidence>
<reference evidence="2" key="1">
    <citation type="journal article" date="2019" name="bioRxiv">
        <title>The Genome of the Zebra Mussel, Dreissena polymorpha: A Resource for Invasive Species Research.</title>
        <authorList>
            <person name="McCartney M.A."/>
            <person name="Auch B."/>
            <person name="Kono T."/>
            <person name="Mallez S."/>
            <person name="Zhang Y."/>
            <person name="Obille A."/>
            <person name="Becker A."/>
            <person name="Abrahante J.E."/>
            <person name="Garbe J."/>
            <person name="Badalamenti J.P."/>
            <person name="Herman A."/>
            <person name="Mangelson H."/>
            <person name="Liachko I."/>
            <person name="Sullivan S."/>
            <person name="Sone E.D."/>
            <person name="Koren S."/>
            <person name="Silverstein K.A.T."/>
            <person name="Beckman K.B."/>
            <person name="Gohl D.M."/>
        </authorList>
    </citation>
    <scope>NUCLEOTIDE SEQUENCE</scope>
    <source>
        <strain evidence="2">Duluth1</strain>
        <tissue evidence="2">Whole animal</tissue>
    </source>
</reference>
<gene>
    <name evidence="2" type="ORF">DPMN_139827</name>
</gene>
<name>A0A9D4JL57_DREPO</name>
<dbReference type="EMBL" id="JAIWYP010000006">
    <property type="protein sequence ID" value="KAH3811417.1"/>
    <property type="molecule type" value="Genomic_DNA"/>
</dbReference>
<comment type="caution">
    <text evidence="2">The sequence shown here is derived from an EMBL/GenBank/DDBJ whole genome shotgun (WGS) entry which is preliminary data.</text>
</comment>
<proteinExistence type="predicted"/>
<keyword evidence="3" id="KW-1185">Reference proteome</keyword>
<sequence>MYADNSIGKSAETNVITVTRRVKSDNGSSPSIGAAVGGTVGGTVVIVIVFWIFILWKKSKRNEAGGSRDDDLFNGQVNVSAVSTSSEYEAYKACMTVN</sequence>
<keyword evidence="1" id="KW-0812">Transmembrane</keyword>
<accession>A0A9D4JL57</accession>
<protein>
    <submittedName>
        <fullName evidence="2">Uncharacterized protein</fullName>
    </submittedName>
</protein>
<feature type="transmembrane region" description="Helical" evidence="1">
    <location>
        <begin position="32"/>
        <end position="56"/>
    </location>
</feature>
<evidence type="ECO:0000256" key="1">
    <source>
        <dbReference type="SAM" id="Phobius"/>
    </source>
</evidence>
<dbReference type="Proteomes" id="UP000828390">
    <property type="component" value="Unassembled WGS sequence"/>
</dbReference>
<keyword evidence="1" id="KW-0472">Membrane</keyword>
<keyword evidence="1" id="KW-1133">Transmembrane helix</keyword>
<organism evidence="2 3">
    <name type="scientific">Dreissena polymorpha</name>
    <name type="common">Zebra mussel</name>
    <name type="synonym">Mytilus polymorpha</name>
    <dbReference type="NCBI Taxonomy" id="45954"/>
    <lineage>
        <taxon>Eukaryota</taxon>
        <taxon>Metazoa</taxon>
        <taxon>Spiralia</taxon>
        <taxon>Lophotrochozoa</taxon>
        <taxon>Mollusca</taxon>
        <taxon>Bivalvia</taxon>
        <taxon>Autobranchia</taxon>
        <taxon>Heteroconchia</taxon>
        <taxon>Euheterodonta</taxon>
        <taxon>Imparidentia</taxon>
        <taxon>Neoheterodontei</taxon>
        <taxon>Myida</taxon>
        <taxon>Dreissenoidea</taxon>
        <taxon>Dreissenidae</taxon>
        <taxon>Dreissena</taxon>
    </lineage>
</organism>